<accession>A0ABM1XUA4</accession>
<reference evidence="3" key="2">
    <citation type="submission" date="2025-05" db="UniProtKB">
        <authorList>
            <consortium name="EnsemblMetazoa"/>
        </authorList>
    </citation>
    <scope>IDENTIFICATION</scope>
    <source>
        <strain evidence="3">Foshan</strain>
    </source>
</reference>
<dbReference type="Proteomes" id="UP000069940">
    <property type="component" value="Unassembled WGS sequence"/>
</dbReference>
<dbReference type="PANTHER" id="PTHR33327:SF3">
    <property type="entry name" value="RNA-DIRECTED DNA POLYMERASE"/>
    <property type="match status" value="1"/>
</dbReference>
<keyword evidence="4" id="KW-1185">Reference proteome</keyword>
<dbReference type="PANTHER" id="PTHR33327">
    <property type="entry name" value="ENDONUCLEASE"/>
    <property type="match status" value="1"/>
</dbReference>
<evidence type="ECO:0000313" key="3">
    <source>
        <dbReference type="EnsemblMetazoa" id="AALFPA23_002912.P3010"/>
    </source>
</evidence>
<name>A0ABM1XUA4_AEDAL</name>
<dbReference type="EnsemblMetazoa" id="AALFPA23_002912.R3010">
    <property type="protein sequence ID" value="AALFPA23_002912.P3010"/>
    <property type="gene ID" value="AALFPA23_002912"/>
</dbReference>
<proteinExistence type="predicted"/>
<feature type="region of interest" description="Disordered" evidence="1">
    <location>
        <begin position="167"/>
        <end position="193"/>
    </location>
</feature>
<feature type="domain" description="DUF7041" evidence="2">
    <location>
        <begin position="1"/>
        <end position="73"/>
    </location>
</feature>
<evidence type="ECO:0000256" key="1">
    <source>
        <dbReference type="SAM" id="MobiDB-lite"/>
    </source>
</evidence>
<evidence type="ECO:0000259" key="2">
    <source>
        <dbReference type="Pfam" id="PF23055"/>
    </source>
</evidence>
<organism evidence="3 4">
    <name type="scientific">Aedes albopictus</name>
    <name type="common">Asian tiger mosquito</name>
    <name type="synonym">Stegomyia albopicta</name>
    <dbReference type="NCBI Taxonomy" id="7160"/>
    <lineage>
        <taxon>Eukaryota</taxon>
        <taxon>Metazoa</taxon>
        <taxon>Ecdysozoa</taxon>
        <taxon>Arthropoda</taxon>
        <taxon>Hexapoda</taxon>
        <taxon>Insecta</taxon>
        <taxon>Pterygota</taxon>
        <taxon>Neoptera</taxon>
        <taxon>Endopterygota</taxon>
        <taxon>Diptera</taxon>
        <taxon>Nematocera</taxon>
        <taxon>Culicoidea</taxon>
        <taxon>Culicidae</taxon>
        <taxon>Culicinae</taxon>
        <taxon>Aedini</taxon>
        <taxon>Aedes</taxon>
        <taxon>Stegomyia</taxon>
    </lineage>
</organism>
<sequence>MWFAQAEAQFVLANVTKDETKFYHIVAKVDQSVICHVADLVSAPPQQDKYKAVKDRLIARFALSPQSRLERLLGSFDLGDMRPTHLLAKMQELANGLNVTDDLLKMLFLQRMPAHIRPILTISDGTLVKLAEMADKMVESPQASAVSTTSTIDEQMEKVKEQLEVLSAESRRLKAGPSTGSSGRRSRSSSRSRTGMEMCWYHRKFGQNAERCKEPCKYTPKN</sequence>
<protein>
    <recommendedName>
        <fullName evidence="2">DUF7041 domain-containing protein</fullName>
    </recommendedName>
</protein>
<dbReference type="RefSeq" id="XP_062708593.1">
    <property type="nucleotide sequence ID" value="XM_062852609.1"/>
</dbReference>
<evidence type="ECO:0000313" key="4">
    <source>
        <dbReference type="Proteomes" id="UP000069940"/>
    </source>
</evidence>
<dbReference type="GeneID" id="134288272"/>
<reference evidence="4" key="1">
    <citation type="journal article" date="2015" name="Proc. Natl. Acad. Sci. U.S.A.">
        <title>Genome sequence of the Asian Tiger mosquito, Aedes albopictus, reveals insights into its biology, genetics, and evolution.</title>
        <authorList>
            <person name="Chen X.G."/>
            <person name="Jiang X."/>
            <person name="Gu J."/>
            <person name="Xu M."/>
            <person name="Wu Y."/>
            <person name="Deng Y."/>
            <person name="Zhang C."/>
            <person name="Bonizzoni M."/>
            <person name="Dermauw W."/>
            <person name="Vontas J."/>
            <person name="Armbruster P."/>
            <person name="Huang X."/>
            <person name="Yang Y."/>
            <person name="Zhang H."/>
            <person name="He W."/>
            <person name="Peng H."/>
            <person name="Liu Y."/>
            <person name="Wu K."/>
            <person name="Chen J."/>
            <person name="Lirakis M."/>
            <person name="Topalis P."/>
            <person name="Van Leeuwen T."/>
            <person name="Hall A.B."/>
            <person name="Jiang X."/>
            <person name="Thorpe C."/>
            <person name="Mueller R.L."/>
            <person name="Sun C."/>
            <person name="Waterhouse R.M."/>
            <person name="Yan G."/>
            <person name="Tu Z.J."/>
            <person name="Fang X."/>
            <person name="James A.A."/>
        </authorList>
    </citation>
    <scope>NUCLEOTIDE SEQUENCE [LARGE SCALE GENOMIC DNA]</scope>
    <source>
        <strain evidence="4">Foshan</strain>
    </source>
</reference>
<dbReference type="Pfam" id="PF23055">
    <property type="entry name" value="DUF7041"/>
    <property type="match status" value="1"/>
</dbReference>
<dbReference type="InterPro" id="IPR055469">
    <property type="entry name" value="DUF7041"/>
</dbReference>